<keyword evidence="3" id="KW-0378">Hydrolase</keyword>
<keyword evidence="5" id="KW-1015">Disulfide bond</keyword>
<feature type="domain" description="Cathepsin propeptide inhibitor" evidence="7">
    <location>
        <begin position="30"/>
        <end position="85"/>
    </location>
</feature>
<keyword evidence="2" id="KW-0645">Protease</keyword>
<accession>Q8WQZ8</accession>
<keyword evidence="4" id="KW-0788">Thiol protease</keyword>
<dbReference type="GO" id="GO:0008234">
    <property type="term" value="F:cysteine-type peptidase activity"/>
    <property type="evidence" value="ECO:0007669"/>
    <property type="project" value="UniProtKB-KW"/>
</dbReference>
<evidence type="ECO:0000259" key="6">
    <source>
        <dbReference type="SMART" id="SM00645"/>
    </source>
</evidence>
<protein>
    <submittedName>
        <fullName evidence="8">Cysteine proteinase</fullName>
    </submittedName>
</protein>
<dbReference type="Gene3D" id="3.90.70.10">
    <property type="entry name" value="Cysteine proteinases"/>
    <property type="match status" value="1"/>
</dbReference>
<dbReference type="InterPro" id="IPR038765">
    <property type="entry name" value="Papain-like_cys_pep_sf"/>
</dbReference>
<dbReference type="GO" id="GO:0006508">
    <property type="term" value="P:proteolysis"/>
    <property type="evidence" value="ECO:0007669"/>
    <property type="project" value="UniProtKB-KW"/>
</dbReference>
<dbReference type="InterPro" id="IPR025660">
    <property type="entry name" value="Pept_his_AS"/>
</dbReference>
<dbReference type="InterPro" id="IPR013201">
    <property type="entry name" value="Prot_inhib_I29"/>
</dbReference>
<evidence type="ECO:0000256" key="1">
    <source>
        <dbReference type="ARBA" id="ARBA00008455"/>
    </source>
</evidence>
<evidence type="ECO:0000256" key="4">
    <source>
        <dbReference type="ARBA" id="ARBA00022807"/>
    </source>
</evidence>
<dbReference type="SMART" id="SM00848">
    <property type="entry name" value="Inhibitor_I29"/>
    <property type="match status" value="1"/>
</dbReference>
<evidence type="ECO:0000313" key="8">
    <source>
        <dbReference type="EMBL" id="AAL67857.1"/>
    </source>
</evidence>
<name>Q8WQZ8_9EUKA</name>
<organism evidence="8">
    <name type="scientific">Acanthamoeba healyi</name>
    <dbReference type="NCBI Taxonomy" id="65661"/>
    <lineage>
        <taxon>Eukaryota</taxon>
        <taxon>Amoebozoa</taxon>
        <taxon>Discosea</taxon>
        <taxon>Longamoebia</taxon>
        <taxon>Centramoebida</taxon>
        <taxon>Acanthamoebidae</taxon>
        <taxon>Acanthamoeba</taxon>
    </lineage>
</organism>
<dbReference type="InterPro" id="IPR000668">
    <property type="entry name" value="Peptidase_C1A_C"/>
</dbReference>
<evidence type="ECO:0000256" key="5">
    <source>
        <dbReference type="ARBA" id="ARBA00023157"/>
    </source>
</evidence>
<dbReference type="InterPro" id="IPR013128">
    <property type="entry name" value="Peptidase_C1A"/>
</dbReference>
<dbReference type="PROSITE" id="PS00139">
    <property type="entry name" value="THIOL_PROTEASE_CYS"/>
    <property type="match status" value="1"/>
</dbReference>
<dbReference type="Pfam" id="PF00112">
    <property type="entry name" value="Peptidase_C1"/>
    <property type="match status" value="1"/>
</dbReference>
<dbReference type="PROSITE" id="PS00639">
    <property type="entry name" value="THIOL_PROTEASE_HIS"/>
    <property type="match status" value="1"/>
</dbReference>
<dbReference type="AlphaFoldDB" id="Q8WQZ8"/>
<evidence type="ECO:0000256" key="2">
    <source>
        <dbReference type="ARBA" id="ARBA00022670"/>
    </source>
</evidence>
<sequence>MRAVTPPRRLCGLFVASTLAATHDPLTGVFAKWMRENTKSNYRFVYSNEEFIYRWNVWRDEEHNRQNKSYFLAMNQFGDLTNAEFNRLFKGLAFDYSKHAKIHTAAPEAPATGIPSEFDWRQKGAVTHVKNQGQCGSCWSFSTTGSTEGANFLKTGRLVSLSEQNLIDCSVSYGNNGCNGGLMDYAFEYIINNRGIDTEASYPYQTAGPLTCQYNAANKGGSLTGYTDVTSGDENALLNAAVKEPVSVAIDASHNSFQFYSGGVYYESACSSTQLDHGVLVVGWGSENGQDFWWVKNSWGASWGLNGYIKMSRNQNNNCGIATAASYPTA</sequence>
<comment type="similarity">
    <text evidence="1">Belongs to the peptidase C1 family.</text>
</comment>
<dbReference type="Pfam" id="PF08246">
    <property type="entry name" value="Inhibitor_I29"/>
    <property type="match status" value="1"/>
</dbReference>
<feature type="domain" description="Peptidase C1A papain C-terminal" evidence="6">
    <location>
        <begin position="114"/>
        <end position="329"/>
    </location>
</feature>
<reference evidence="8" key="1">
    <citation type="submission" date="2001-12" db="EMBL/GenBank/DDBJ databases">
        <title>Isolation and characterization of a cDNA encoding a mammalian cathepsin L-like cysteine proteinase from Acanthamoeba healyi.</title>
        <authorList>
            <person name="Hong Y.C."/>
            <person name="Hwang M.Y."/>
            <person name="Yun H.C."/>
            <person name="Yu H.S."/>
            <person name="Yong T.S."/>
            <person name="Chung D.I."/>
        </authorList>
    </citation>
    <scope>NUCLEOTIDE SEQUENCE</scope>
    <source>
        <strain evidence="8">ATCC 30866</strain>
    </source>
</reference>
<dbReference type="SUPFAM" id="SSF54001">
    <property type="entry name" value="Cysteine proteinases"/>
    <property type="match status" value="1"/>
</dbReference>
<dbReference type="InterPro" id="IPR039417">
    <property type="entry name" value="Peptidase_C1A_papain-like"/>
</dbReference>
<proteinExistence type="evidence at transcript level"/>
<dbReference type="InterPro" id="IPR000169">
    <property type="entry name" value="Pept_cys_AS"/>
</dbReference>
<dbReference type="EMBL" id="AF462309">
    <property type="protein sequence ID" value="AAL67857.1"/>
    <property type="molecule type" value="mRNA"/>
</dbReference>
<dbReference type="SMART" id="SM00645">
    <property type="entry name" value="Pept_C1"/>
    <property type="match status" value="1"/>
</dbReference>
<dbReference type="CDD" id="cd02248">
    <property type="entry name" value="Peptidase_C1A"/>
    <property type="match status" value="1"/>
</dbReference>
<dbReference type="PRINTS" id="PR00705">
    <property type="entry name" value="PAPAIN"/>
</dbReference>
<evidence type="ECO:0000256" key="3">
    <source>
        <dbReference type="ARBA" id="ARBA00022801"/>
    </source>
</evidence>
<gene>
    <name evidence="8" type="primary">CP1</name>
</gene>
<evidence type="ECO:0000259" key="7">
    <source>
        <dbReference type="SMART" id="SM00848"/>
    </source>
</evidence>
<dbReference type="PANTHER" id="PTHR12411">
    <property type="entry name" value="CYSTEINE PROTEASE FAMILY C1-RELATED"/>
    <property type="match status" value="1"/>
</dbReference>
<dbReference type="FunFam" id="3.90.70.10:FF:000006">
    <property type="entry name" value="Cathepsin S"/>
    <property type="match status" value="1"/>
</dbReference>